<accession>A0A840SPH5</accession>
<proteinExistence type="predicted"/>
<dbReference type="InterPro" id="IPR025961">
    <property type="entry name" value="Metal_resist"/>
</dbReference>
<evidence type="ECO:0000256" key="1">
    <source>
        <dbReference type="SAM" id="MobiDB-lite"/>
    </source>
</evidence>
<evidence type="ECO:0000256" key="2">
    <source>
        <dbReference type="SAM" id="Phobius"/>
    </source>
</evidence>
<dbReference type="RefSeq" id="WP_184148212.1">
    <property type="nucleotide sequence ID" value="NZ_JACHFM010000002.1"/>
</dbReference>
<dbReference type="EMBL" id="JACHFM010000002">
    <property type="protein sequence ID" value="MBB5221746.1"/>
    <property type="molecule type" value="Genomic_DNA"/>
</dbReference>
<organism evidence="3 4">
    <name type="scientific">Amaricoccus macauensis</name>
    <dbReference type="NCBI Taxonomy" id="57001"/>
    <lineage>
        <taxon>Bacteria</taxon>
        <taxon>Pseudomonadati</taxon>
        <taxon>Pseudomonadota</taxon>
        <taxon>Alphaproteobacteria</taxon>
        <taxon>Rhodobacterales</taxon>
        <taxon>Paracoccaceae</taxon>
        <taxon>Amaricoccus</taxon>
    </lineage>
</organism>
<gene>
    <name evidence="3" type="ORF">HNP73_001682</name>
</gene>
<keyword evidence="2" id="KW-0472">Membrane</keyword>
<feature type="transmembrane region" description="Helical" evidence="2">
    <location>
        <begin position="12"/>
        <end position="34"/>
    </location>
</feature>
<dbReference type="Pfam" id="PF13801">
    <property type="entry name" value="Metal_resist"/>
    <property type="match status" value="1"/>
</dbReference>
<keyword evidence="4" id="KW-1185">Reference proteome</keyword>
<dbReference type="AlphaFoldDB" id="A0A840SPH5"/>
<evidence type="ECO:0000313" key="4">
    <source>
        <dbReference type="Proteomes" id="UP000549457"/>
    </source>
</evidence>
<sequence length="159" mass="17520">MPLPRWRRRWTRWLLIASLGLNLAAVGIIGGAILKGPPPPDPGPGPALWPFARALPQPYRSDLGEALRATRKDWSGPRETMSNLSRNMATALRADPFEPDAVRALFASQLDVANQLGARSTDLLMTQIDRMSPQDREAYAAELLERRGRKGPPGPPSKH</sequence>
<protein>
    <submittedName>
        <fullName evidence="3">Putative membrane protein</fullName>
    </submittedName>
</protein>
<keyword evidence="2" id="KW-0812">Transmembrane</keyword>
<comment type="caution">
    <text evidence="3">The sequence shown here is derived from an EMBL/GenBank/DDBJ whole genome shotgun (WGS) entry which is preliminary data.</text>
</comment>
<feature type="region of interest" description="Disordered" evidence="1">
    <location>
        <begin position="130"/>
        <end position="159"/>
    </location>
</feature>
<evidence type="ECO:0000313" key="3">
    <source>
        <dbReference type="EMBL" id="MBB5221746.1"/>
    </source>
</evidence>
<keyword evidence="2" id="KW-1133">Transmembrane helix</keyword>
<reference evidence="3 4" key="1">
    <citation type="submission" date="2020-08" db="EMBL/GenBank/DDBJ databases">
        <title>Genomic Encyclopedia of Type Strains, Phase IV (KMG-IV): sequencing the most valuable type-strain genomes for metagenomic binning, comparative biology and taxonomic classification.</title>
        <authorList>
            <person name="Goeker M."/>
        </authorList>
    </citation>
    <scope>NUCLEOTIDE SEQUENCE [LARGE SCALE GENOMIC DNA]</scope>
    <source>
        <strain evidence="3 4">DSM 101730</strain>
    </source>
</reference>
<dbReference type="Proteomes" id="UP000549457">
    <property type="component" value="Unassembled WGS sequence"/>
</dbReference>
<feature type="compositionally biased region" description="Basic and acidic residues" evidence="1">
    <location>
        <begin position="132"/>
        <end position="146"/>
    </location>
</feature>
<name>A0A840SPH5_9RHOB</name>